<dbReference type="Gene3D" id="2.40.170.20">
    <property type="entry name" value="TonB-dependent receptor, beta-barrel domain"/>
    <property type="match status" value="1"/>
</dbReference>
<evidence type="ECO:0000256" key="3">
    <source>
        <dbReference type="ARBA" id="ARBA00022452"/>
    </source>
</evidence>
<feature type="domain" description="TonB-dependent receptor-like beta-barrel" evidence="13">
    <location>
        <begin position="423"/>
        <end position="903"/>
    </location>
</feature>
<evidence type="ECO:0000256" key="9">
    <source>
        <dbReference type="PROSITE-ProRule" id="PRU01360"/>
    </source>
</evidence>
<evidence type="ECO:0000256" key="5">
    <source>
        <dbReference type="ARBA" id="ARBA00022729"/>
    </source>
</evidence>
<dbReference type="PANTHER" id="PTHR40980:SF3">
    <property type="entry name" value="TONB-DEPENDENT RECEPTOR-LIKE BETA-BARREL DOMAIN-CONTAINING PROTEIN"/>
    <property type="match status" value="1"/>
</dbReference>
<keyword evidence="5 12" id="KW-0732">Signal</keyword>
<organism evidence="15 16">
    <name type="scientific">Rehaibacterium terrae</name>
    <dbReference type="NCBI Taxonomy" id="1341696"/>
    <lineage>
        <taxon>Bacteria</taxon>
        <taxon>Pseudomonadati</taxon>
        <taxon>Pseudomonadota</taxon>
        <taxon>Gammaproteobacteria</taxon>
        <taxon>Lysobacterales</taxon>
        <taxon>Lysobacteraceae</taxon>
        <taxon>Rehaibacterium</taxon>
    </lineage>
</organism>
<evidence type="ECO:0000259" key="14">
    <source>
        <dbReference type="Pfam" id="PF07715"/>
    </source>
</evidence>
<keyword evidence="4 9" id="KW-0812">Transmembrane</keyword>
<evidence type="ECO:0000256" key="7">
    <source>
        <dbReference type="ARBA" id="ARBA00023136"/>
    </source>
</evidence>
<dbReference type="PROSITE" id="PS52016">
    <property type="entry name" value="TONB_DEPENDENT_REC_3"/>
    <property type="match status" value="1"/>
</dbReference>
<gene>
    <name evidence="15" type="ORF">HNQ58_000626</name>
</gene>
<dbReference type="AlphaFoldDB" id="A0A7W7XYG6"/>
<keyword evidence="8 9" id="KW-0998">Cell outer membrane</keyword>
<proteinExistence type="inferred from homology"/>
<dbReference type="InterPro" id="IPR012910">
    <property type="entry name" value="Plug_dom"/>
</dbReference>
<dbReference type="InterPro" id="IPR010917">
    <property type="entry name" value="TonB_rcpt_CS"/>
</dbReference>
<keyword evidence="3 9" id="KW-1134">Transmembrane beta strand</keyword>
<reference evidence="15 16" key="1">
    <citation type="submission" date="2020-08" db="EMBL/GenBank/DDBJ databases">
        <title>Genomic Encyclopedia of Type Strains, Phase IV (KMG-IV): sequencing the most valuable type-strain genomes for metagenomic binning, comparative biology and taxonomic classification.</title>
        <authorList>
            <person name="Goeker M."/>
        </authorList>
    </citation>
    <scope>NUCLEOTIDE SEQUENCE [LARGE SCALE GENOMIC DNA]</scope>
    <source>
        <strain evidence="15 16">DSM 25897</strain>
    </source>
</reference>
<dbReference type="InterPro" id="IPR000531">
    <property type="entry name" value="Beta-barrel_TonB"/>
</dbReference>
<dbReference type="Pfam" id="PF00593">
    <property type="entry name" value="TonB_dep_Rec_b-barrel"/>
    <property type="match status" value="1"/>
</dbReference>
<dbReference type="CDD" id="cd01347">
    <property type="entry name" value="ligand_gated_channel"/>
    <property type="match status" value="1"/>
</dbReference>
<evidence type="ECO:0000256" key="1">
    <source>
        <dbReference type="ARBA" id="ARBA00004571"/>
    </source>
</evidence>
<keyword evidence="2 9" id="KW-0813">Transport</keyword>
<dbReference type="RefSeq" id="WP_343057157.1">
    <property type="nucleotide sequence ID" value="NZ_JACHHX010000003.1"/>
</dbReference>
<dbReference type="EMBL" id="JACHHX010000003">
    <property type="protein sequence ID" value="MBB5014750.1"/>
    <property type="molecule type" value="Genomic_DNA"/>
</dbReference>
<evidence type="ECO:0000256" key="10">
    <source>
        <dbReference type="PROSITE-ProRule" id="PRU10144"/>
    </source>
</evidence>
<dbReference type="Gene3D" id="2.170.130.10">
    <property type="entry name" value="TonB-dependent receptor, plug domain"/>
    <property type="match status" value="1"/>
</dbReference>
<sequence length="937" mass="102605">MSIHARGNRPLVAVLSVAIALALQTTAPGLQAQEIVADPQQPDGAQDAGDAGEAKTLDAIVVTYRASLSAALNEKRAEVGQVDAIVAEDIGKFPDLNLAESLQRIPGVAITRDAGEGRNISVRGLGPQFTRIRINGMEALTTTGGTDASGGVNRDRGFDFNVFASELFNSITVRKTSAAEVDEGSLGATVDLQVARPFDYPGFTAVASTQASYGDLAEKWNPRAAALISNVWGDGRFGALFSVAYTERDLVEEGHSTVRWDRGTSSGNFNAASPFAQARSADVFHPRLPRYGVLEHSQERIGATTSLQWRTGERTLFTLDGLYARFDATRTENFLQAQSFSRAGNGKPQTIVREGVVDGRNNLVYGVFDNVDLRTEARYDEMSTRFSQITLHGSHEFSDTFRASGLVGYAKSEFDNPIQTTITLDRANSNGYRWDYRGNDRLPLIDYGFDVTNPANWGWLNTSANSQTSEIRLRPQTADNSFRTARLDMAWDVGHAWTLKGGASWKKYSFETTEQRRASETVVPALPPGTDLSGLTRLIGLRGLNVPAGTPRVWLIPNLNAFAGLFDIYCNCGMFALSPDNARGNNRSVEEENLGGYLQAEFSTEALGRPLRGNFGVRYVETEQRSTGIGLINGVPTEITVGRKYDDLLPALNLSLDLTDDFVVRFGAAKVMARPGLGNLSPGVNISVSGSARTVSGQNPLLNPFRATTYDLGFEWYFAPESLLSLALFYKDIDSFVQTTRQTGTFDQNPFGLPISLLPPGVSPQDTFEFTFPVNTPGGPLKGFEVGYQQPFTFLPGIWQRFGTQLNYTYVDSQISYLTATGALAARENLTGLSKKAYNATLYYEDERFGARVSLAHRDDYLTNVPGRNNNDVEGTKGTTTVDASASYKLNERIELTFEGLNLTNEFNDQWVDSVGDRVSVYHQTGRVYIFGVRVRF</sequence>
<evidence type="ECO:0000313" key="16">
    <source>
        <dbReference type="Proteomes" id="UP000519004"/>
    </source>
</evidence>
<evidence type="ECO:0000256" key="4">
    <source>
        <dbReference type="ARBA" id="ARBA00022692"/>
    </source>
</evidence>
<dbReference type="InterPro" id="IPR010104">
    <property type="entry name" value="TonB_rcpt_bac"/>
</dbReference>
<keyword evidence="15" id="KW-0675">Receptor</keyword>
<dbReference type="GO" id="GO:0009279">
    <property type="term" value="C:cell outer membrane"/>
    <property type="evidence" value="ECO:0007669"/>
    <property type="project" value="UniProtKB-SubCell"/>
</dbReference>
<keyword evidence="16" id="KW-1185">Reference proteome</keyword>
<accession>A0A7W7XYG6</accession>
<keyword evidence="6 11" id="KW-0798">TonB box</keyword>
<dbReference type="InterPro" id="IPR039426">
    <property type="entry name" value="TonB-dep_rcpt-like"/>
</dbReference>
<evidence type="ECO:0000256" key="2">
    <source>
        <dbReference type="ARBA" id="ARBA00022448"/>
    </source>
</evidence>
<comment type="similarity">
    <text evidence="9 11">Belongs to the TonB-dependent receptor family.</text>
</comment>
<dbReference type="PANTHER" id="PTHR40980">
    <property type="entry name" value="PLUG DOMAIN-CONTAINING PROTEIN"/>
    <property type="match status" value="1"/>
</dbReference>
<evidence type="ECO:0000313" key="15">
    <source>
        <dbReference type="EMBL" id="MBB5014750.1"/>
    </source>
</evidence>
<evidence type="ECO:0000256" key="11">
    <source>
        <dbReference type="RuleBase" id="RU003357"/>
    </source>
</evidence>
<comment type="caution">
    <text evidence="15">The sequence shown here is derived from an EMBL/GenBank/DDBJ whole genome shotgun (WGS) entry which is preliminary data.</text>
</comment>
<comment type="subcellular location">
    <subcellularLocation>
        <location evidence="1 9">Cell outer membrane</location>
        <topology evidence="1 9">Multi-pass membrane protein</topology>
    </subcellularLocation>
</comment>
<dbReference type="InterPro" id="IPR037066">
    <property type="entry name" value="Plug_dom_sf"/>
</dbReference>
<evidence type="ECO:0000259" key="13">
    <source>
        <dbReference type="Pfam" id="PF00593"/>
    </source>
</evidence>
<name>A0A7W7XYG6_9GAMM</name>
<evidence type="ECO:0000256" key="12">
    <source>
        <dbReference type="SAM" id="SignalP"/>
    </source>
</evidence>
<protein>
    <submittedName>
        <fullName evidence="15">TonB-dependent receptor</fullName>
    </submittedName>
</protein>
<evidence type="ECO:0000256" key="6">
    <source>
        <dbReference type="ARBA" id="ARBA00023077"/>
    </source>
</evidence>
<feature type="domain" description="TonB-dependent receptor plug" evidence="14">
    <location>
        <begin position="77"/>
        <end position="188"/>
    </location>
</feature>
<dbReference type="SUPFAM" id="SSF56935">
    <property type="entry name" value="Porins"/>
    <property type="match status" value="1"/>
</dbReference>
<keyword evidence="7 9" id="KW-0472">Membrane</keyword>
<evidence type="ECO:0000256" key="8">
    <source>
        <dbReference type="ARBA" id="ARBA00023237"/>
    </source>
</evidence>
<dbReference type="Pfam" id="PF07715">
    <property type="entry name" value="Plug"/>
    <property type="match status" value="1"/>
</dbReference>
<dbReference type="Proteomes" id="UP000519004">
    <property type="component" value="Unassembled WGS sequence"/>
</dbReference>
<dbReference type="NCBIfam" id="TIGR01782">
    <property type="entry name" value="TonB-Xanth-Caul"/>
    <property type="match status" value="1"/>
</dbReference>
<dbReference type="InterPro" id="IPR036942">
    <property type="entry name" value="Beta-barrel_TonB_sf"/>
</dbReference>
<feature type="signal peptide" evidence="12">
    <location>
        <begin position="1"/>
        <end position="32"/>
    </location>
</feature>
<feature type="chain" id="PRO_5031330027" evidence="12">
    <location>
        <begin position="33"/>
        <end position="937"/>
    </location>
</feature>
<dbReference type="PROSITE" id="PS01156">
    <property type="entry name" value="TONB_DEPENDENT_REC_2"/>
    <property type="match status" value="1"/>
</dbReference>
<feature type="short sequence motif" description="TonB C-terminal box" evidence="10">
    <location>
        <begin position="920"/>
        <end position="937"/>
    </location>
</feature>